<feature type="chain" id="PRO_5013875733" evidence="1">
    <location>
        <begin position="19"/>
        <end position="145"/>
    </location>
</feature>
<keyword evidence="1" id="KW-0732">Signal</keyword>
<name>A0A2G5UU06_9PELO</name>
<evidence type="ECO:0000256" key="1">
    <source>
        <dbReference type="SAM" id="SignalP"/>
    </source>
</evidence>
<dbReference type="Proteomes" id="UP000230233">
    <property type="component" value="Chromosome III"/>
</dbReference>
<feature type="signal peptide" evidence="1">
    <location>
        <begin position="1"/>
        <end position="18"/>
    </location>
</feature>
<protein>
    <submittedName>
        <fullName evidence="2">Uncharacterized protein</fullName>
    </submittedName>
</protein>
<accession>A0A2G5UU06</accession>
<reference evidence="3" key="1">
    <citation type="submission" date="2017-10" db="EMBL/GenBank/DDBJ databases">
        <title>Rapid genome shrinkage in a self-fertile nematode reveals novel sperm competition proteins.</title>
        <authorList>
            <person name="Yin D."/>
            <person name="Schwarz E.M."/>
            <person name="Thomas C.G."/>
            <person name="Felde R.L."/>
            <person name="Korf I.F."/>
            <person name="Cutter A.D."/>
            <person name="Schartner C.M."/>
            <person name="Ralston E.J."/>
            <person name="Meyer B.J."/>
            <person name="Haag E.S."/>
        </authorList>
    </citation>
    <scope>NUCLEOTIDE SEQUENCE [LARGE SCALE GENOMIC DNA]</scope>
    <source>
        <strain evidence="3">JU1422</strain>
    </source>
</reference>
<dbReference type="OrthoDB" id="5849955at2759"/>
<gene>
    <name evidence="2" type="primary">Cnig_chr_III.g9785</name>
    <name evidence="2" type="ORF">B9Z55_009785</name>
</gene>
<dbReference type="AlphaFoldDB" id="A0A2G5UU06"/>
<keyword evidence="3" id="KW-1185">Reference proteome</keyword>
<sequence length="145" mass="16122">MRALSTVLLVAAASLTNAKPSGRHNTYIEDELTKYNLDAYMMTAPVALPDTVVNYQPTVSKNITKMLLDHLEHAVEDFRTLPETEKVKAAVKLPTPVHSSQIKYIGTGVGKRSVGKNEIDLDATVALYKQALEFLDKYDVELRMD</sequence>
<evidence type="ECO:0000313" key="3">
    <source>
        <dbReference type="Proteomes" id="UP000230233"/>
    </source>
</evidence>
<evidence type="ECO:0000313" key="2">
    <source>
        <dbReference type="EMBL" id="PIC42841.1"/>
    </source>
</evidence>
<dbReference type="STRING" id="1611254.A0A2G5UU06"/>
<dbReference type="EMBL" id="PDUG01000003">
    <property type="protein sequence ID" value="PIC42841.1"/>
    <property type="molecule type" value="Genomic_DNA"/>
</dbReference>
<proteinExistence type="predicted"/>
<organism evidence="2 3">
    <name type="scientific">Caenorhabditis nigoni</name>
    <dbReference type="NCBI Taxonomy" id="1611254"/>
    <lineage>
        <taxon>Eukaryota</taxon>
        <taxon>Metazoa</taxon>
        <taxon>Ecdysozoa</taxon>
        <taxon>Nematoda</taxon>
        <taxon>Chromadorea</taxon>
        <taxon>Rhabditida</taxon>
        <taxon>Rhabditina</taxon>
        <taxon>Rhabditomorpha</taxon>
        <taxon>Rhabditoidea</taxon>
        <taxon>Rhabditidae</taxon>
        <taxon>Peloderinae</taxon>
        <taxon>Caenorhabditis</taxon>
    </lineage>
</organism>
<comment type="caution">
    <text evidence="2">The sequence shown here is derived from an EMBL/GenBank/DDBJ whole genome shotgun (WGS) entry which is preliminary data.</text>
</comment>